<evidence type="ECO:0000313" key="2">
    <source>
        <dbReference type="EMBL" id="CAI3997479.1"/>
    </source>
</evidence>
<dbReference type="EMBL" id="CAMXCT010002336">
    <property type="protein sequence ID" value="CAI3997479.1"/>
    <property type="molecule type" value="Genomic_DNA"/>
</dbReference>
<dbReference type="EMBL" id="CAMXCT020002336">
    <property type="protein sequence ID" value="CAL1150854.1"/>
    <property type="molecule type" value="Genomic_DNA"/>
</dbReference>
<comment type="caution">
    <text evidence="2">The sequence shown here is derived from an EMBL/GenBank/DDBJ whole genome shotgun (WGS) entry which is preliminary data.</text>
</comment>
<proteinExistence type="predicted"/>
<dbReference type="EMBL" id="CAMXCT030002336">
    <property type="protein sequence ID" value="CAL4784791.1"/>
    <property type="molecule type" value="Genomic_DNA"/>
</dbReference>
<feature type="region of interest" description="Disordered" evidence="1">
    <location>
        <begin position="602"/>
        <end position="658"/>
    </location>
</feature>
<protein>
    <submittedName>
        <fullName evidence="2">Uncharacterized protein</fullName>
    </submittedName>
</protein>
<evidence type="ECO:0000313" key="4">
    <source>
        <dbReference type="Proteomes" id="UP001152797"/>
    </source>
</evidence>
<name>A0A9P1CTK0_9DINO</name>
<keyword evidence="4" id="KW-1185">Reference proteome</keyword>
<reference evidence="3" key="2">
    <citation type="submission" date="2024-04" db="EMBL/GenBank/DDBJ databases">
        <authorList>
            <person name="Chen Y."/>
            <person name="Shah S."/>
            <person name="Dougan E. K."/>
            <person name="Thang M."/>
            <person name="Chan C."/>
        </authorList>
    </citation>
    <scope>NUCLEOTIDE SEQUENCE [LARGE SCALE GENOMIC DNA]</scope>
</reference>
<feature type="compositionally biased region" description="Low complexity" evidence="1">
    <location>
        <begin position="629"/>
        <end position="644"/>
    </location>
</feature>
<evidence type="ECO:0000256" key="1">
    <source>
        <dbReference type="SAM" id="MobiDB-lite"/>
    </source>
</evidence>
<evidence type="ECO:0000313" key="3">
    <source>
        <dbReference type="EMBL" id="CAL1150854.1"/>
    </source>
</evidence>
<sequence length="852" mass="91341">MHATAFSSSVWSLSLFQNMDSFVDLHADQSLTKAQVRIAERSTEGLHAILKRAIQRAPRASLAYLSMELRFNQLLRSAIHEPLVFKQMEAEWKNMGTYQGFLKAVQSLLGVQGRSLHSLKEADLAKLLYRDNLELKHSLPNHIQRAIAEVENLGPVVSVNAKQPNKTDVLAACILDFLMEVCRRDPKILIMFRSDFIDGRLQPIEEAFSHGQRQAAAALPPQNDSNVLRFEDEPSITIFDLSSKSGLPAASRSHSELKRFCRLTKNIFKHMTLQNKPTSEIDCLATVFDIGPGDVLAPRGTPYTCVLSDASSVDLVGNASICTIGPVEFDCAEKSTAGQLLLDMMKSGAWGPQASRLDVATQAFYLPNSAQSEDCQILLQKKLITPSMIQSVDDADADAEQFYLTPHAFDVLQLKLTLASQMPLDEYHKSSSGADLSINDLCAFELFMLMLHSGWEVVVSLSRMDFIDKQQQEKQFCIQNHGVGALRVYLAACLQADRILEAGLPQLFHCQSKTYYACALRLTDLGSDGCLKKLEPNKPASCYKELLKEAEDLANDKKNKGSKKRLANAISVPAGTGGEVMELELEDEKSLLEILGESVPKAKQQKKQTSARHECCQRRPISAETAMGPDSGPVQVSSDSSSSGEMETETATENPVTAIRRRKSEAAQATASSRLVQAVATVAEQAAAATERAKQKKIQAPVVPAPAAKAMAVDATDSDPADLNMAAAGAIAGPAQDSASAANGNVVNDNEVLAPVPALTVATAASSAGQIAQPSSSSSSSSSVAVAAAPASAAPARAAAAAPSPAVAAAPGDSAGRRAQGSLSSLFNLSTIWVGDIAIIKREDKGSDSCFM</sequence>
<reference evidence="2" key="1">
    <citation type="submission" date="2022-10" db="EMBL/GenBank/DDBJ databases">
        <authorList>
            <person name="Chen Y."/>
            <person name="Dougan E. K."/>
            <person name="Chan C."/>
            <person name="Rhodes N."/>
            <person name="Thang M."/>
        </authorList>
    </citation>
    <scope>NUCLEOTIDE SEQUENCE</scope>
</reference>
<gene>
    <name evidence="2" type="ORF">C1SCF055_LOCUS23856</name>
</gene>
<dbReference type="AlphaFoldDB" id="A0A9P1CTK0"/>
<organism evidence="2">
    <name type="scientific">Cladocopium goreaui</name>
    <dbReference type="NCBI Taxonomy" id="2562237"/>
    <lineage>
        <taxon>Eukaryota</taxon>
        <taxon>Sar</taxon>
        <taxon>Alveolata</taxon>
        <taxon>Dinophyceae</taxon>
        <taxon>Suessiales</taxon>
        <taxon>Symbiodiniaceae</taxon>
        <taxon>Cladocopium</taxon>
    </lineage>
</organism>
<accession>A0A9P1CTK0</accession>
<dbReference type="Proteomes" id="UP001152797">
    <property type="component" value="Unassembled WGS sequence"/>
</dbReference>